<dbReference type="GO" id="GO:0005096">
    <property type="term" value="F:GTPase activator activity"/>
    <property type="evidence" value="ECO:0007669"/>
    <property type="project" value="UniProtKB-KW"/>
</dbReference>
<dbReference type="Proteomes" id="UP000054538">
    <property type="component" value="Unassembled WGS sequence"/>
</dbReference>
<evidence type="ECO:0000313" key="4">
    <source>
        <dbReference type="EMBL" id="KIK96534.1"/>
    </source>
</evidence>
<dbReference type="PROSITE" id="PS50086">
    <property type="entry name" value="TBC_RABGAP"/>
    <property type="match status" value="1"/>
</dbReference>
<organism evidence="4 5">
    <name type="scientific">Paxillus rubicundulus Ve08.2h10</name>
    <dbReference type="NCBI Taxonomy" id="930991"/>
    <lineage>
        <taxon>Eukaryota</taxon>
        <taxon>Fungi</taxon>
        <taxon>Dikarya</taxon>
        <taxon>Basidiomycota</taxon>
        <taxon>Agaricomycotina</taxon>
        <taxon>Agaricomycetes</taxon>
        <taxon>Agaricomycetidae</taxon>
        <taxon>Boletales</taxon>
        <taxon>Paxilineae</taxon>
        <taxon>Paxillaceae</taxon>
        <taxon>Paxillus</taxon>
    </lineage>
</organism>
<feature type="compositionally biased region" description="Polar residues" evidence="2">
    <location>
        <begin position="482"/>
        <end position="491"/>
    </location>
</feature>
<dbReference type="SUPFAM" id="SSF47923">
    <property type="entry name" value="Ypt/Rab-GAP domain of gyp1p"/>
    <property type="match status" value="2"/>
</dbReference>
<name>A0A0D0E5C2_9AGAM</name>
<dbReference type="PANTHER" id="PTHR20913">
    <property type="entry name" value="TBC1 DOMAIN FAMILY MEMBER 20/GTPASE"/>
    <property type="match status" value="1"/>
</dbReference>
<dbReference type="Gene3D" id="1.10.8.1310">
    <property type="match status" value="1"/>
</dbReference>
<dbReference type="PANTHER" id="PTHR20913:SF7">
    <property type="entry name" value="RE60063P"/>
    <property type="match status" value="1"/>
</dbReference>
<sequence length="691" mass="74961">MYMFVYRPALLGVQPLSDPPPYSEVNDESVDQMKDRIDESDAGRDPHVDERQIKLDTDRSFVLYPVEPSATSARDALQTDLHGLIVSLFRKRGALHYFQGFHDIVTVIFLTLPQPLHLPCAEKMALHRVRDAMGVGLEPILGLLRVLRNLLRLVDPEYAELLESTTLLPYHSLPHLLTLFSHDVPTLPLIQHVWDFLLSREPIALVWLVAALVLQRKPSVYLLAEQDEEGMIHSLLGKLPELVDAEPDFSDVAAVDKKNPTINGRLEVEVGHASEDNMVAESAGARSGLNGDAQVYPDMSTQRNPGDSVVAQDGELVTSGGVERTHVPQDTSNSAHSLPHHNGTELDTSEMDEGAHPLENLGRPLSDEDSYQPERSSSVPTWPSESIDLEDAAGVSLDDSSALEASIPSSPRSPSLSRPPTLRHASPVQPTSALQKDATLFDSPAPSAPNTHPLPPSSPSPSRSPTHSTDSSPPEHSSTTSNLVPSRSSHSPPLDGPSKPWSRSNPASVSLPHLLRQADALLALYPPTHPSLRINEIIGPDSAMLTWHPPPLRTEVNDKVPGKVSYHQTDDYLESLVNSPHIVIPSPPPSPLLSPRLPEKKLKVPSRSVAKRLLDPRRIGLRLGALTPAERRVLLLGALFVVGAAIAIKAARVPGASSVAKASGGDALKRLWHGKWTLISSAVAAWGRGLP</sequence>
<proteinExistence type="predicted"/>
<dbReference type="InterPro" id="IPR035969">
    <property type="entry name" value="Rab-GAP_TBC_sf"/>
</dbReference>
<dbReference type="InParanoid" id="A0A0D0E5C2"/>
<dbReference type="GO" id="GO:0006888">
    <property type="term" value="P:endoplasmic reticulum to Golgi vesicle-mediated transport"/>
    <property type="evidence" value="ECO:0007669"/>
    <property type="project" value="TreeGrafter"/>
</dbReference>
<evidence type="ECO:0000256" key="2">
    <source>
        <dbReference type="SAM" id="MobiDB-lite"/>
    </source>
</evidence>
<feature type="region of interest" description="Disordered" evidence="2">
    <location>
        <begin position="284"/>
        <end position="309"/>
    </location>
</feature>
<keyword evidence="1" id="KW-0343">GTPase activation</keyword>
<feature type="domain" description="Rab-GAP TBC" evidence="3">
    <location>
        <begin position="1"/>
        <end position="201"/>
    </location>
</feature>
<dbReference type="STRING" id="930991.A0A0D0E5C2"/>
<dbReference type="AlphaFoldDB" id="A0A0D0E5C2"/>
<feature type="compositionally biased region" description="Polar residues" evidence="2">
    <location>
        <begin position="373"/>
        <end position="384"/>
    </location>
</feature>
<feature type="region of interest" description="Disordered" evidence="2">
    <location>
        <begin position="324"/>
        <end position="506"/>
    </location>
</feature>
<dbReference type="EMBL" id="KN824981">
    <property type="protein sequence ID" value="KIK96534.1"/>
    <property type="molecule type" value="Genomic_DNA"/>
</dbReference>
<dbReference type="InterPro" id="IPR045913">
    <property type="entry name" value="TBC20/Gyp8-like"/>
</dbReference>
<feature type="compositionally biased region" description="Low complexity" evidence="2">
    <location>
        <begin position="408"/>
        <end position="420"/>
    </location>
</feature>
<dbReference type="OrthoDB" id="206700at2759"/>
<evidence type="ECO:0000313" key="5">
    <source>
        <dbReference type="Proteomes" id="UP000054538"/>
    </source>
</evidence>
<keyword evidence="5" id="KW-1185">Reference proteome</keyword>
<dbReference type="HOGENOM" id="CLU_024796_0_0_1"/>
<reference evidence="5" key="2">
    <citation type="submission" date="2015-01" db="EMBL/GenBank/DDBJ databases">
        <title>Evolutionary Origins and Diversification of the Mycorrhizal Mutualists.</title>
        <authorList>
            <consortium name="DOE Joint Genome Institute"/>
            <consortium name="Mycorrhizal Genomics Consortium"/>
            <person name="Kohler A."/>
            <person name="Kuo A."/>
            <person name="Nagy L.G."/>
            <person name="Floudas D."/>
            <person name="Copeland A."/>
            <person name="Barry K.W."/>
            <person name="Cichocki N."/>
            <person name="Veneault-Fourrey C."/>
            <person name="LaButti K."/>
            <person name="Lindquist E.A."/>
            <person name="Lipzen A."/>
            <person name="Lundell T."/>
            <person name="Morin E."/>
            <person name="Murat C."/>
            <person name="Riley R."/>
            <person name="Ohm R."/>
            <person name="Sun H."/>
            <person name="Tunlid A."/>
            <person name="Henrissat B."/>
            <person name="Grigoriev I.V."/>
            <person name="Hibbett D.S."/>
            <person name="Martin F."/>
        </authorList>
    </citation>
    <scope>NUCLEOTIDE SEQUENCE [LARGE SCALE GENOMIC DNA]</scope>
    <source>
        <strain evidence="5">Ve08.2h10</strain>
    </source>
</reference>
<dbReference type="GO" id="GO:0005789">
    <property type="term" value="C:endoplasmic reticulum membrane"/>
    <property type="evidence" value="ECO:0007669"/>
    <property type="project" value="TreeGrafter"/>
</dbReference>
<evidence type="ECO:0000256" key="1">
    <source>
        <dbReference type="ARBA" id="ARBA00022468"/>
    </source>
</evidence>
<feature type="compositionally biased region" description="Low complexity" evidence="2">
    <location>
        <begin position="460"/>
        <end position="481"/>
    </location>
</feature>
<dbReference type="Gene3D" id="1.10.472.80">
    <property type="entry name" value="Ypt/Rab-GAP domain of gyp1p, domain 3"/>
    <property type="match status" value="1"/>
</dbReference>
<gene>
    <name evidence="4" type="ORF">PAXRUDRAFT_825850</name>
</gene>
<evidence type="ECO:0000259" key="3">
    <source>
        <dbReference type="PROSITE" id="PS50086"/>
    </source>
</evidence>
<dbReference type="Pfam" id="PF00566">
    <property type="entry name" value="RabGAP-TBC"/>
    <property type="match status" value="1"/>
</dbReference>
<protein>
    <recommendedName>
        <fullName evidence="3">Rab-GAP TBC domain-containing protein</fullName>
    </recommendedName>
</protein>
<dbReference type="InterPro" id="IPR000195">
    <property type="entry name" value="Rab-GAP-TBC_dom"/>
</dbReference>
<reference evidence="4 5" key="1">
    <citation type="submission" date="2014-04" db="EMBL/GenBank/DDBJ databases">
        <authorList>
            <consortium name="DOE Joint Genome Institute"/>
            <person name="Kuo A."/>
            <person name="Kohler A."/>
            <person name="Jargeat P."/>
            <person name="Nagy L.G."/>
            <person name="Floudas D."/>
            <person name="Copeland A."/>
            <person name="Barry K.W."/>
            <person name="Cichocki N."/>
            <person name="Veneault-Fourrey C."/>
            <person name="LaButti K."/>
            <person name="Lindquist E.A."/>
            <person name="Lipzen A."/>
            <person name="Lundell T."/>
            <person name="Morin E."/>
            <person name="Murat C."/>
            <person name="Sun H."/>
            <person name="Tunlid A."/>
            <person name="Henrissat B."/>
            <person name="Grigoriev I.V."/>
            <person name="Hibbett D.S."/>
            <person name="Martin F."/>
            <person name="Nordberg H.P."/>
            <person name="Cantor M.N."/>
            <person name="Hua S.X."/>
        </authorList>
    </citation>
    <scope>NUCLEOTIDE SEQUENCE [LARGE SCALE GENOMIC DNA]</scope>
    <source>
        <strain evidence="4 5">Ve08.2h10</strain>
    </source>
</reference>
<dbReference type="SMART" id="SM00164">
    <property type="entry name" value="TBC"/>
    <property type="match status" value="1"/>
</dbReference>
<accession>A0A0D0E5C2</accession>